<protein>
    <submittedName>
        <fullName evidence="6">Uncharacterized protein</fullName>
    </submittedName>
</protein>
<dbReference type="GO" id="GO:0048471">
    <property type="term" value="C:perinuclear region of cytoplasm"/>
    <property type="evidence" value="ECO:0007669"/>
    <property type="project" value="TreeGrafter"/>
</dbReference>
<evidence type="ECO:0000256" key="4">
    <source>
        <dbReference type="SAM" id="MobiDB-lite"/>
    </source>
</evidence>
<dbReference type="SUPFAM" id="SSF52047">
    <property type="entry name" value="RNI-like"/>
    <property type="match status" value="1"/>
</dbReference>
<dbReference type="GO" id="GO:0031267">
    <property type="term" value="F:small GTPase binding"/>
    <property type="evidence" value="ECO:0007669"/>
    <property type="project" value="TreeGrafter"/>
</dbReference>
<keyword evidence="2" id="KW-0433">Leucine-rich repeat</keyword>
<dbReference type="Pfam" id="PF13516">
    <property type="entry name" value="LRR_6"/>
    <property type="match status" value="5"/>
</dbReference>
<dbReference type="InterPro" id="IPR027038">
    <property type="entry name" value="RanGap"/>
</dbReference>
<proteinExistence type="predicted"/>
<dbReference type="PANTHER" id="PTHR24113">
    <property type="entry name" value="RAN GTPASE-ACTIVATING PROTEIN 1"/>
    <property type="match status" value="1"/>
</dbReference>
<feature type="compositionally biased region" description="Acidic residues" evidence="4">
    <location>
        <begin position="273"/>
        <end position="289"/>
    </location>
</feature>
<evidence type="ECO:0000256" key="5">
    <source>
        <dbReference type="SAM" id="SignalP"/>
    </source>
</evidence>
<evidence type="ECO:0000256" key="3">
    <source>
        <dbReference type="ARBA" id="ARBA00022737"/>
    </source>
</evidence>
<dbReference type="EMBL" id="HBEY01014777">
    <property type="protein sequence ID" value="CAD8603813.1"/>
    <property type="molecule type" value="Transcribed_RNA"/>
</dbReference>
<reference evidence="6" key="1">
    <citation type="submission" date="2021-01" db="EMBL/GenBank/DDBJ databases">
        <authorList>
            <person name="Corre E."/>
            <person name="Pelletier E."/>
            <person name="Niang G."/>
            <person name="Scheremetjew M."/>
            <person name="Finn R."/>
            <person name="Kale V."/>
            <person name="Holt S."/>
            <person name="Cochrane G."/>
            <person name="Meng A."/>
            <person name="Brown T."/>
            <person name="Cohen L."/>
        </authorList>
    </citation>
    <scope>NUCLEOTIDE SEQUENCE</scope>
    <source>
        <strain evidence="6">PLY182g</strain>
    </source>
</reference>
<dbReference type="InterPro" id="IPR006553">
    <property type="entry name" value="Leu-rich_rpt_Cys-con_subtyp"/>
</dbReference>
<dbReference type="SMART" id="SM00368">
    <property type="entry name" value="LRR_RI"/>
    <property type="match status" value="6"/>
</dbReference>
<evidence type="ECO:0000256" key="1">
    <source>
        <dbReference type="ARBA" id="ARBA00022468"/>
    </source>
</evidence>
<feature type="region of interest" description="Disordered" evidence="4">
    <location>
        <begin position="253"/>
        <end position="298"/>
    </location>
</feature>
<dbReference type="GO" id="GO:0006913">
    <property type="term" value="P:nucleocytoplasmic transport"/>
    <property type="evidence" value="ECO:0007669"/>
    <property type="project" value="TreeGrafter"/>
</dbReference>
<evidence type="ECO:0000313" key="6">
    <source>
        <dbReference type="EMBL" id="CAD8603813.1"/>
    </source>
</evidence>
<keyword evidence="3" id="KW-0677">Repeat</keyword>
<name>A0A7S0L6K8_9EUKA</name>
<dbReference type="SMART" id="SM00367">
    <property type="entry name" value="LRR_CC"/>
    <property type="match status" value="2"/>
</dbReference>
<dbReference type="GO" id="GO:0005829">
    <property type="term" value="C:cytosol"/>
    <property type="evidence" value="ECO:0007669"/>
    <property type="project" value="TreeGrafter"/>
</dbReference>
<feature type="chain" id="PRO_5030789392" evidence="5">
    <location>
        <begin position="20"/>
        <end position="298"/>
    </location>
</feature>
<keyword evidence="1" id="KW-0343">GTPase activation</keyword>
<dbReference type="InterPro" id="IPR032675">
    <property type="entry name" value="LRR_dom_sf"/>
</dbReference>
<dbReference type="GO" id="GO:0005096">
    <property type="term" value="F:GTPase activator activity"/>
    <property type="evidence" value="ECO:0007669"/>
    <property type="project" value="UniProtKB-KW"/>
</dbReference>
<keyword evidence="5" id="KW-0732">Signal</keyword>
<dbReference type="InterPro" id="IPR001611">
    <property type="entry name" value="Leu-rich_rpt"/>
</dbReference>
<gene>
    <name evidence="6" type="ORF">CPEL01642_LOCUS7148</name>
</gene>
<feature type="signal peptide" evidence="5">
    <location>
        <begin position="1"/>
        <end position="19"/>
    </location>
</feature>
<dbReference type="Gene3D" id="3.80.10.10">
    <property type="entry name" value="Ribonuclease Inhibitor"/>
    <property type="match status" value="2"/>
</dbReference>
<sequence>MSRQSTLLLVVVLIAPACARPCRFADLSKAGISLVECTSLQLNDAPLTSAHISSVSAALALEAVHMHGVRLGSSGASLLADALGQLPSLRELGVGSCRLGDRGLQTLLRSLPPTLRVLDVQHNLIQDPGVRLLATELSQGSQLSSVNLSWNGISPRGARALADALQNNTALEVLSLNWNGLKDKGAKHLGEALPFNNKLSNLALEHNAIKDTGARHLAKGLKANGAVQVLQLGGNGVSKATEAVVLEALQAAPQMEEPPPPPPLRAYIKEESADTDEEVEEISFDEEEERVGGSRDEL</sequence>
<dbReference type="PANTHER" id="PTHR24113:SF12">
    <property type="entry name" value="RAN GTPASE-ACTIVATING PROTEIN 1"/>
    <property type="match status" value="1"/>
</dbReference>
<organism evidence="6">
    <name type="scientific">Coccolithus braarudii</name>
    <dbReference type="NCBI Taxonomy" id="221442"/>
    <lineage>
        <taxon>Eukaryota</taxon>
        <taxon>Haptista</taxon>
        <taxon>Haptophyta</taxon>
        <taxon>Prymnesiophyceae</taxon>
        <taxon>Coccolithales</taxon>
        <taxon>Coccolithaceae</taxon>
        <taxon>Coccolithus</taxon>
    </lineage>
</organism>
<dbReference type="AlphaFoldDB" id="A0A7S0L6K8"/>
<evidence type="ECO:0000256" key="2">
    <source>
        <dbReference type="ARBA" id="ARBA00022614"/>
    </source>
</evidence>
<dbReference type="GO" id="GO:0005634">
    <property type="term" value="C:nucleus"/>
    <property type="evidence" value="ECO:0007669"/>
    <property type="project" value="TreeGrafter"/>
</dbReference>
<accession>A0A7S0L6K8</accession>